<keyword evidence="6" id="KW-1185">Reference proteome</keyword>
<dbReference type="SMART" id="SM00248">
    <property type="entry name" value="ANK"/>
    <property type="match status" value="4"/>
</dbReference>
<evidence type="ECO:0000256" key="2">
    <source>
        <dbReference type="ARBA" id="ARBA00023043"/>
    </source>
</evidence>
<dbReference type="InterPro" id="IPR036770">
    <property type="entry name" value="Ankyrin_rpt-contain_sf"/>
</dbReference>
<proteinExistence type="predicted"/>
<name>A0A6J8CPL7_MYTCO</name>
<dbReference type="Pfam" id="PF07525">
    <property type="entry name" value="SOCS_box"/>
    <property type="match status" value="2"/>
</dbReference>
<dbReference type="Proteomes" id="UP000507470">
    <property type="component" value="Unassembled WGS sequence"/>
</dbReference>
<dbReference type="Gene3D" id="1.25.40.20">
    <property type="entry name" value="Ankyrin repeat-containing domain"/>
    <property type="match status" value="2"/>
</dbReference>
<keyword evidence="1" id="KW-0677">Repeat</keyword>
<dbReference type="InterPro" id="IPR002110">
    <property type="entry name" value="Ankyrin_rpt"/>
</dbReference>
<feature type="domain" description="SOCS box" evidence="4">
    <location>
        <begin position="764"/>
        <end position="812"/>
    </location>
</feature>
<dbReference type="PANTHER" id="PTHR24198">
    <property type="entry name" value="ANKYRIN REPEAT AND PROTEIN KINASE DOMAIN-CONTAINING PROTEIN"/>
    <property type="match status" value="1"/>
</dbReference>
<dbReference type="GO" id="GO:0035556">
    <property type="term" value="P:intracellular signal transduction"/>
    <property type="evidence" value="ECO:0007669"/>
    <property type="project" value="InterPro"/>
</dbReference>
<dbReference type="CDD" id="cd03587">
    <property type="entry name" value="SOCS"/>
    <property type="match status" value="2"/>
</dbReference>
<feature type="domain" description="SOCS box" evidence="4">
    <location>
        <begin position="392"/>
        <end position="440"/>
    </location>
</feature>
<evidence type="ECO:0000256" key="3">
    <source>
        <dbReference type="PROSITE-ProRule" id="PRU00023"/>
    </source>
</evidence>
<dbReference type="SMART" id="SM00969">
    <property type="entry name" value="SOCS_box"/>
    <property type="match status" value="2"/>
</dbReference>
<dbReference type="InterPro" id="IPR036036">
    <property type="entry name" value="SOCS_box-like_dom_sf"/>
</dbReference>
<dbReference type="SUPFAM" id="SSF158235">
    <property type="entry name" value="SOCS box-like"/>
    <property type="match status" value="2"/>
</dbReference>
<dbReference type="InterPro" id="IPR001496">
    <property type="entry name" value="SOCS_box"/>
</dbReference>
<dbReference type="EMBL" id="CACVKT020005663">
    <property type="protein sequence ID" value="CAC5397054.1"/>
    <property type="molecule type" value="Genomic_DNA"/>
</dbReference>
<feature type="repeat" description="ANK" evidence="3">
    <location>
        <begin position="152"/>
        <end position="184"/>
    </location>
</feature>
<dbReference type="AlphaFoldDB" id="A0A6J8CPL7"/>
<dbReference type="Gene3D" id="1.10.750.20">
    <property type="entry name" value="SOCS box"/>
    <property type="match status" value="1"/>
</dbReference>
<dbReference type="SUPFAM" id="SSF48403">
    <property type="entry name" value="Ankyrin repeat"/>
    <property type="match status" value="1"/>
</dbReference>
<protein>
    <recommendedName>
        <fullName evidence="4">SOCS box domain-containing protein</fullName>
    </recommendedName>
</protein>
<feature type="repeat" description="ANK" evidence="3">
    <location>
        <begin position="193"/>
        <end position="225"/>
    </location>
</feature>
<evidence type="ECO:0000313" key="6">
    <source>
        <dbReference type="Proteomes" id="UP000507470"/>
    </source>
</evidence>
<reference evidence="5 6" key="1">
    <citation type="submission" date="2020-06" db="EMBL/GenBank/DDBJ databases">
        <authorList>
            <person name="Li R."/>
            <person name="Bekaert M."/>
        </authorList>
    </citation>
    <scope>NUCLEOTIDE SEQUENCE [LARGE SCALE GENOMIC DNA]</scope>
    <source>
        <strain evidence="6">wild</strain>
    </source>
</reference>
<evidence type="ECO:0000259" key="4">
    <source>
        <dbReference type="PROSITE" id="PS50225"/>
    </source>
</evidence>
<dbReference type="Pfam" id="PF12796">
    <property type="entry name" value="Ank_2"/>
    <property type="match status" value="2"/>
</dbReference>
<gene>
    <name evidence="5" type="ORF">MCOR_31531</name>
</gene>
<keyword evidence="2 3" id="KW-0040">ANK repeat</keyword>
<feature type="repeat" description="ANK" evidence="3">
    <location>
        <begin position="524"/>
        <end position="556"/>
    </location>
</feature>
<organism evidence="5 6">
    <name type="scientific">Mytilus coruscus</name>
    <name type="common">Sea mussel</name>
    <dbReference type="NCBI Taxonomy" id="42192"/>
    <lineage>
        <taxon>Eukaryota</taxon>
        <taxon>Metazoa</taxon>
        <taxon>Spiralia</taxon>
        <taxon>Lophotrochozoa</taxon>
        <taxon>Mollusca</taxon>
        <taxon>Bivalvia</taxon>
        <taxon>Autobranchia</taxon>
        <taxon>Pteriomorphia</taxon>
        <taxon>Mytilida</taxon>
        <taxon>Mytiloidea</taxon>
        <taxon>Mytilidae</taxon>
        <taxon>Mytilinae</taxon>
        <taxon>Mytilus</taxon>
    </lineage>
</organism>
<dbReference type="OrthoDB" id="6053198at2759"/>
<accession>A0A6J8CPL7</accession>
<dbReference type="PROSITE" id="PS50225">
    <property type="entry name" value="SOCS"/>
    <property type="match status" value="2"/>
</dbReference>
<sequence>MSYYNQSSKYDITKKRYFKVNISFVIMHTQQSIECTLKRNQQINRAHAKEEQAYVKEEQPSQQSINTRAKTTINKKKDTKYTYNNNRRKKLLLVNIGQRWSSSEGVTCSKDTALKTAWQISDSDNVDQTIIMKIQTETKQFGEVVDRWTRHTELTALTIACLNNDVKLVKKLIKKGADVNLVARGDQHTNYENSVPPIFYAANNSSVDIVKLLIDAGVDINRFQGLPQCINLQKPPDARAIIGPNRFQYFGFTRHSSGPQMFLKVLEQYLNAGVKLNSTSWGPCLFLGRGKVYEANRPTTLHISGPWFICTTAIILLQHGVDPNLYKFVDVLRQQGEHCMFSRQNDYCIDDKTFVATFLAAGYDLTVSDMYRYENDYFKNETDYHIVNDFGRPPSLKRLVRALIRKHIRSVNMDTSVFPVIDKLTLPTILKDFLKLYDILSNFIVQSTVSVLLDQILFPEEKILSVKMGQLLSNAEGVRCSKDKALKTAWRISDSDNVDRTIIIREKTETKHFGEVIDRWTRHTELTALTIACLINDVQLVKKLIQKGADVNLVARGDKHKNYENSVPPILYAADNYNVDIVKLLIDAGVDINRFQGLPHCINLQKPPDARAIIGPFRFQYFGFTRQCGGPQMFLQVLEQYLNAGVKLNSTFWGPCLFLGRGKVYEANQPTTLQISGPWFFCTTAIILLQHGVDPNLYNFGDVLRQQREHHSFFRQTSYCIDEKTFVATFLAAGYDLTVSDMNRYENDYFKSGTDYQIMNHFGRTPSLKHLARTQIRKHIRSVNMDTSVIPVIDKLILPTILKDFLKLYDVSPSDMSSIVCYEHRR</sequence>
<dbReference type="PROSITE" id="PS50088">
    <property type="entry name" value="ANK_REPEAT"/>
    <property type="match status" value="4"/>
</dbReference>
<evidence type="ECO:0000313" key="5">
    <source>
        <dbReference type="EMBL" id="CAC5397054.1"/>
    </source>
</evidence>
<evidence type="ECO:0000256" key="1">
    <source>
        <dbReference type="ARBA" id="ARBA00022737"/>
    </source>
</evidence>
<dbReference type="PROSITE" id="PS50297">
    <property type="entry name" value="ANK_REP_REGION"/>
    <property type="match status" value="4"/>
</dbReference>
<dbReference type="PANTHER" id="PTHR24198:SF165">
    <property type="entry name" value="ANKYRIN REPEAT-CONTAINING PROTEIN-RELATED"/>
    <property type="match status" value="1"/>
</dbReference>
<feature type="repeat" description="ANK" evidence="3">
    <location>
        <begin position="565"/>
        <end position="597"/>
    </location>
</feature>